<evidence type="ECO:0000256" key="2">
    <source>
        <dbReference type="ARBA" id="ARBA00022630"/>
    </source>
</evidence>
<dbReference type="NCBIfam" id="TIGR00275">
    <property type="entry name" value="aminoacetone oxidase family FAD-binding enzyme"/>
    <property type="match status" value="1"/>
</dbReference>
<keyword evidence="7" id="KW-1185">Reference proteome</keyword>
<dbReference type="Gene3D" id="3.50.50.60">
    <property type="entry name" value="FAD/NAD(P)-binding domain"/>
    <property type="match status" value="1"/>
</dbReference>
<dbReference type="Pfam" id="PF03486">
    <property type="entry name" value="HI0933_like"/>
    <property type="match status" value="1"/>
</dbReference>
<dbReference type="InterPro" id="IPR023166">
    <property type="entry name" value="BaiN-like_dom_sf"/>
</dbReference>
<dbReference type="Gene3D" id="1.10.8.260">
    <property type="entry name" value="HI0933 insert domain-like"/>
    <property type="match status" value="1"/>
</dbReference>
<dbReference type="Pfam" id="PF22780">
    <property type="entry name" value="HI0933_like_1st"/>
    <property type="match status" value="1"/>
</dbReference>
<gene>
    <name evidence="6" type="ORF">OW255_10605</name>
</gene>
<proteinExistence type="predicted"/>
<sequence>MKQQVIVVGGGASGLTAAIVAARSGASVAIMEHTSKPGKKLLSTGNGKCNITNLEQFDGAYRSSNPEFIKRARKNVTVDETLQFFRDLGIVLTDRNGYVYPYAGQASAVLDALLTELDDLGIQLITDCQVTGIKPDLTVMTSIGKRKADAVILSAGSMAAPKTGSDGSGYDLAKALGHRIIPPLPALVQLRCREKWYKQAAGVRTEAAITLKLDGKVIASDRGELQFTDYGISGIPVFQVSRFAVKGLKEGKQTIIDLDLFPAMDYKETRDLLMERKSRFGQRPAKEFLNGVINQKLIPILLQEAGINTGNTNQITQAQIKMLTGALKGLSTVVTASNSYEQAQVCSGGIDTREMDPDTMESKLVKGLYLAGEIVDVDGICGGYNLQWAWTSGILAGRHAGRGNG</sequence>
<organism evidence="6 7">
    <name type="scientific">Lacrimispora xylanolytica</name>
    <dbReference type="NCBI Taxonomy" id="29375"/>
    <lineage>
        <taxon>Bacteria</taxon>
        <taxon>Bacillati</taxon>
        <taxon>Bacillota</taxon>
        <taxon>Clostridia</taxon>
        <taxon>Lachnospirales</taxon>
        <taxon>Lachnospiraceae</taxon>
        <taxon>Lacrimispora</taxon>
    </lineage>
</organism>
<dbReference type="SUPFAM" id="SSF51905">
    <property type="entry name" value="FAD/NAD(P)-binding domain"/>
    <property type="match status" value="1"/>
</dbReference>
<name>A0ABY7AI87_9FIRM</name>
<dbReference type="Proteomes" id="UP001163115">
    <property type="component" value="Chromosome"/>
</dbReference>
<comment type="cofactor">
    <cofactor evidence="1">
        <name>FAD</name>
        <dbReference type="ChEBI" id="CHEBI:57692"/>
    </cofactor>
</comment>
<protein>
    <submittedName>
        <fullName evidence="6">NAD(P)/FAD-dependent oxidoreductase</fullName>
    </submittedName>
</protein>
<keyword evidence="2" id="KW-0285">Flavoprotein</keyword>
<dbReference type="InterPro" id="IPR055178">
    <property type="entry name" value="RsdA/BaiN/AoA(So)-like_dom"/>
</dbReference>
<accession>A0ABY7AI87</accession>
<reference evidence="6" key="1">
    <citation type="submission" date="2022-11" db="EMBL/GenBank/DDBJ databases">
        <title>Lacrimispora xylanolytica sy1, complete genome.</title>
        <authorList>
            <person name="Choi S."/>
        </authorList>
    </citation>
    <scope>NUCLEOTIDE SEQUENCE</scope>
    <source>
        <strain evidence="6">Sy1</strain>
    </source>
</reference>
<dbReference type="InterPro" id="IPR036188">
    <property type="entry name" value="FAD/NAD-bd_sf"/>
</dbReference>
<dbReference type="PRINTS" id="PR00411">
    <property type="entry name" value="PNDRDTASEI"/>
</dbReference>
<dbReference type="Gene3D" id="2.40.30.10">
    <property type="entry name" value="Translation factors"/>
    <property type="match status" value="1"/>
</dbReference>
<feature type="domain" description="RsdA/BaiN/AoA(So)-like Rossmann fold-like" evidence="4">
    <location>
        <begin position="4"/>
        <end position="398"/>
    </location>
</feature>
<dbReference type="PANTHER" id="PTHR42887">
    <property type="entry name" value="OS12G0638800 PROTEIN"/>
    <property type="match status" value="1"/>
</dbReference>
<evidence type="ECO:0000256" key="1">
    <source>
        <dbReference type="ARBA" id="ARBA00001974"/>
    </source>
</evidence>
<dbReference type="SUPFAM" id="SSF160996">
    <property type="entry name" value="HI0933 insert domain-like"/>
    <property type="match status" value="1"/>
</dbReference>
<dbReference type="PRINTS" id="PR00368">
    <property type="entry name" value="FADPNR"/>
</dbReference>
<evidence type="ECO:0000313" key="6">
    <source>
        <dbReference type="EMBL" id="WAJ25928.1"/>
    </source>
</evidence>
<evidence type="ECO:0000256" key="3">
    <source>
        <dbReference type="ARBA" id="ARBA00022827"/>
    </source>
</evidence>
<feature type="domain" description="RsdA/BaiN/AoA(So)-like insert" evidence="5">
    <location>
        <begin position="185"/>
        <end position="345"/>
    </location>
</feature>
<dbReference type="RefSeq" id="WP_024835941.1">
    <property type="nucleotide sequence ID" value="NZ_CP113524.1"/>
</dbReference>
<dbReference type="InterPro" id="IPR057661">
    <property type="entry name" value="RsdA/BaiN/AoA(So)_Rossmann"/>
</dbReference>
<keyword evidence="3" id="KW-0274">FAD</keyword>
<dbReference type="InterPro" id="IPR004792">
    <property type="entry name" value="BaiN-like"/>
</dbReference>
<evidence type="ECO:0000259" key="5">
    <source>
        <dbReference type="Pfam" id="PF22780"/>
    </source>
</evidence>
<evidence type="ECO:0000313" key="7">
    <source>
        <dbReference type="Proteomes" id="UP001163115"/>
    </source>
</evidence>
<dbReference type="EMBL" id="CP113524">
    <property type="protein sequence ID" value="WAJ25928.1"/>
    <property type="molecule type" value="Genomic_DNA"/>
</dbReference>
<evidence type="ECO:0000259" key="4">
    <source>
        <dbReference type="Pfam" id="PF03486"/>
    </source>
</evidence>
<dbReference type="PANTHER" id="PTHR42887:SF2">
    <property type="entry name" value="OS12G0638800 PROTEIN"/>
    <property type="match status" value="1"/>
</dbReference>